<protein>
    <submittedName>
        <fullName evidence="6">Glycolipid 2-alpha-mannosyltransferase 2</fullName>
    </submittedName>
</protein>
<feature type="chain" id="PRO_5034270995" evidence="5">
    <location>
        <begin position="37"/>
        <end position="399"/>
    </location>
</feature>
<dbReference type="AlphaFoldDB" id="A0A8H6VFR8"/>
<evidence type="ECO:0000256" key="3">
    <source>
        <dbReference type="ARBA" id="ARBA00022679"/>
    </source>
</evidence>
<dbReference type="SUPFAM" id="SSF53448">
    <property type="entry name" value="Nucleotide-diphospho-sugar transferases"/>
    <property type="match status" value="1"/>
</dbReference>
<evidence type="ECO:0000256" key="5">
    <source>
        <dbReference type="SAM" id="SignalP"/>
    </source>
</evidence>
<dbReference type="InterPro" id="IPR002685">
    <property type="entry name" value="Glyco_trans_15"/>
</dbReference>
<feature type="signal peptide" evidence="5">
    <location>
        <begin position="1"/>
        <end position="36"/>
    </location>
</feature>
<dbReference type="PIRSF" id="PIRSF018153">
    <property type="entry name" value="Glyco_trans_15"/>
    <property type="match status" value="1"/>
</dbReference>
<sequence length="399" mass="46788">MGLSIHSPRFIPRSIAFPLACLFLFVLLRCFWTVEARTSTITSASSLLFRQQDGAKSRFTNYLWSGRSLMNATLVSLVRNSELEGMLDSIHDVETRFNHKYYYDWVFLNDDDFTEEFKIATTAATSGRAKYGKIDHEQWSYPVGLNMSLVEQSKHDMGLREDIPYGNSSSYRHMCRYQSGFFYRHPLVLDYEWYWRVEPGIEILCDIPYDPFAYMAEHGKKYAFVISLNEISDTVRSLWGHVRTFMEDFPQHISKNNHMAFLSEDGGTTFNHCQFWDNFEIASLEWYRSEAYNDFFSYLDQSGGFFYERWGDASIHSIAASLMLDKGEIHFFDDIGYHHYPTKSCPRSAEKQKQLNCRCKEDDNMKWYPSCLKRFFDVTGVEYPEGYDRNVPKEAGLLR</sequence>
<evidence type="ECO:0000256" key="2">
    <source>
        <dbReference type="ARBA" id="ARBA00022676"/>
    </source>
</evidence>
<keyword evidence="3 6" id="KW-0808">Transferase</keyword>
<dbReference type="GO" id="GO:0016020">
    <property type="term" value="C:membrane"/>
    <property type="evidence" value="ECO:0007669"/>
    <property type="project" value="InterPro"/>
</dbReference>
<evidence type="ECO:0000256" key="4">
    <source>
        <dbReference type="PIRSR" id="PIRSR018153-1"/>
    </source>
</evidence>
<keyword evidence="2 6" id="KW-0328">Glycosyltransferase</keyword>
<dbReference type="FunFam" id="3.90.550.10:FF:000051">
    <property type="entry name" value="Alpha-1,2-mannosyltransferase (Ktr4)"/>
    <property type="match status" value="1"/>
</dbReference>
<dbReference type="GO" id="GO:0006487">
    <property type="term" value="P:protein N-linked glycosylation"/>
    <property type="evidence" value="ECO:0007669"/>
    <property type="project" value="TreeGrafter"/>
</dbReference>
<dbReference type="EMBL" id="JABCIY010000178">
    <property type="protein sequence ID" value="KAF7189790.1"/>
    <property type="molecule type" value="Genomic_DNA"/>
</dbReference>
<dbReference type="Pfam" id="PF01793">
    <property type="entry name" value="Glyco_transf_15"/>
    <property type="match status" value="1"/>
</dbReference>
<reference evidence="6" key="1">
    <citation type="submission" date="2020-04" db="EMBL/GenBank/DDBJ databases">
        <title>Draft genome resource of the tomato pathogen Pseudocercospora fuligena.</title>
        <authorList>
            <person name="Zaccaron A."/>
        </authorList>
    </citation>
    <scope>NUCLEOTIDE SEQUENCE</scope>
    <source>
        <strain evidence="6">PF001</strain>
    </source>
</reference>
<name>A0A8H6VFR8_9PEZI</name>
<dbReference type="PANTHER" id="PTHR31121:SF6">
    <property type="entry name" value="ALPHA-1,2 MANNOSYLTRANSFERASE KTR1"/>
    <property type="match status" value="1"/>
</dbReference>
<dbReference type="Gene3D" id="3.90.550.10">
    <property type="entry name" value="Spore Coat Polysaccharide Biosynthesis Protein SpsA, Chain A"/>
    <property type="match status" value="1"/>
</dbReference>
<dbReference type="GO" id="GO:0000026">
    <property type="term" value="F:alpha-1,2-mannosyltransferase activity"/>
    <property type="evidence" value="ECO:0007669"/>
    <property type="project" value="TreeGrafter"/>
</dbReference>
<accession>A0A8H6VFR8</accession>
<dbReference type="GO" id="GO:0005794">
    <property type="term" value="C:Golgi apparatus"/>
    <property type="evidence" value="ECO:0007669"/>
    <property type="project" value="TreeGrafter"/>
</dbReference>
<evidence type="ECO:0000313" key="7">
    <source>
        <dbReference type="Proteomes" id="UP000660729"/>
    </source>
</evidence>
<proteinExistence type="inferred from homology"/>
<dbReference type="OrthoDB" id="439943at2759"/>
<gene>
    <name evidence="6" type="ORF">HII31_08897</name>
</gene>
<evidence type="ECO:0000313" key="6">
    <source>
        <dbReference type="EMBL" id="KAF7189790.1"/>
    </source>
</evidence>
<keyword evidence="5" id="KW-0732">Signal</keyword>
<dbReference type="PANTHER" id="PTHR31121">
    <property type="entry name" value="ALPHA-1,2 MANNOSYLTRANSFERASE KTR1"/>
    <property type="match status" value="1"/>
</dbReference>
<comment type="caution">
    <text evidence="6">The sequence shown here is derived from an EMBL/GenBank/DDBJ whole genome shotgun (WGS) entry which is preliminary data.</text>
</comment>
<comment type="similarity">
    <text evidence="1">Belongs to the glycosyltransferase 15 family.</text>
</comment>
<feature type="active site" description="Nucleophile" evidence="4">
    <location>
        <position position="280"/>
    </location>
</feature>
<keyword evidence="7" id="KW-1185">Reference proteome</keyword>
<dbReference type="Proteomes" id="UP000660729">
    <property type="component" value="Unassembled WGS sequence"/>
</dbReference>
<evidence type="ECO:0000256" key="1">
    <source>
        <dbReference type="ARBA" id="ARBA00007677"/>
    </source>
</evidence>
<dbReference type="InterPro" id="IPR029044">
    <property type="entry name" value="Nucleotide-diphossugar_trans"/>
</dbReference>
<organism evidence="6 7">
    <name type="scientific">Pseudocercospora fuligena</name>
    <dbReference type="NCBI Taxonomy" id="685502"/>
    <lineage>
        <taxon>Eukaryota</taxon>
        <taxon>Fungi</taxon>
        <taxon>Dikarya</taxon>
        <taxon>Ascomycota</taxon>
        <taxon>Pezizomycotina</taxon>
        <taxon>Dothideomycetes</taxon>
        <taxon>Dothideomycetidae</taxon>
        <taxon>Mycosphaerellales</taxon>
        <taxon>Mycosphaerellaceae</taxon>
        <taxon>Pseudocercospora</taxon>
    </lineage>
</organism>
<dbReference type="GO" id="GO:0000032">
    <property type="term" value="P:cell wall mannoprotein biosynthetic process"/>
    <property type="evidence" value="ECO:0007669"/>
    <property type="project" value="TreeGrafter"/>
</dbReference>
<dbReference type="GO" id="GO:0006493">
    <property type="term" value="P:protein O-linked glycosylation"/>
    <property type="evidence" value="ECO:0007669"/>
    <property type="project" value="TreeGrafter"/>
</dbReference>